<dbReference type="Proteomes" id="UP000067626">
    <property type="component" value="Chromosome"/>
</dbReference>
<dbReference type="RefSeq" id="WP_050428862.1">
    <property type="nucleotide sequence ID" value="NZ_CP012159.1"/>
</dbReference>
<evidence type="ECO:0000313" key="3">
    <source>
        <dbReference type="EMBL" id="AKT36333.1"/>
    </source>
</evidence>
<dbReference type="AlphaFoldDB" id="A0A0K1E6X8"/>
<dbReference type="PATRIC" id="fig|52.7.peg.476"/>
<name>A0A0K1E6X8_CHOCO</name>
<feature type="compositionally biased region" description="Pro residues" evidence="1">
    <location>
        <begin position="449"/>
        <end position="458"/>
    </location>
</feature>
<evidence type="ECO:0000313" key="4">
    <source>
        <dbReference type="Proteomes" id="UP000067626"/>
    </source>
</evidence>
<feature type="region of interest" description="Disordered" evidence="1">
    <location>
        <begin position="329"/>
        <end position="356"/>
    </location>
</feature>
<dbReference type="InterPro" id="IPR018683">
    <property type="entry name" value="DUF2169"/>
</dbReference>
<dbReference type="KEGG" id="ccro:CMC5_004470"/>
<accession>A0A0K1E6X8</accession>
<dbReference type="PRINTS" id="PR01217">
    <property type="entry name" value="PRICHEXTENSN"/>
</dbReference>
<gene>
    <name evidence="3" type="ORF">CMC5_004470</name>
</gene>
<feature type="compositionally biased region" description="Pro residues" evidence="1">
    <location>
        <begin position="469"/>
        <end position="499"/>
    </location>
</feature>
<dbReference type="Pfam" id="PF09937">
    <property type="entry name" value="DUF2169"/>
    <property type="match status" value="1"/>
</dbReference>
<evidence type="ECO:0000256" key="1">
    <source>
        <dbReference type="SAM" id="MobiDB-lite"/>
    </source>
</evidence>
<feature type="region of interest" description="Disordered" evidence="1">
    <location>
        <begin position="531"/>
        <end position="562"/>
    </location>
</feature>
<feature type="compositionally biased region" description="Pro residues" evidence="1">
    <location>
        <begin position="534"/>
        <end position="544"/>
    </location>
</feature>
<proteinExistence type="predicted"/>
<keyword evidence="4" id="KW-1185">Reference proteome</keyword>
<feature type="compositionally biased region" description="Polar residues" evidence="1">
    <location>
        <begin position="425"/>
        <end position="437"/>
    </location>
</feature>
<feature type="compositionally biased region" description="Basic and acidic residues" evidence="1">
    <location>
        <begin position="329"/>
        <end position="344"/>
    </location>
</feature>
<dbReference type="STRING" id="52.CMC5_004470"/>
<organism evidence="3 4">
    <name type="scientific">Chondromyces crocatus</name>
    <dbReference type="NCBI Taxonomy" id="52"/>
    <lineage>
        <taxon>Bacteria</taxon>
        <taxon>Pseudomonadati</taxon>
        <taxon>Myxococcota</taxon>
        <taxon>Polyangia</taxon>
        <taxon>Polyangiales</taxon>
        <taxon>Polyangiaceae</taxon>
        <taxon>Chondromyces</taxon>
    </lineage>
</organism>
<protein>
    <recommendedName>
        <fullName evidence="2">DUF2169 domain-containing protein</fullName>
    </recommendedName>
</protein>
<sequence length="702" mass="76392">MDVVSACPFRVASVVWRSRPHTWAFTLIVKATYRLEPLHSPLHETQEEPTDVDRHWNGDPARSLYMPSDRVPFKRRPEVMLVGHAFAPGAQPVRSLLARLQVGEVNKAIEVWCDRVFMQDGRLVEGPRFTKMPLAWERAIGGPTTTNPVGMRLDAMPDMYGRISVPNLQPPGRHLNWKGESFESIGFGPLAPIWPARASGMSKELAAWWSSWWPSQPIPEAFERKFFNAAPPDQWVEELHANERLVLENLHPAHARLVTSLADVRPLAAIHRAGGVSESLALHADTLWIDSDRGLATLTWRGTAALSHPREPGRAVVWTEDLLAGIKERQGAAAGHGDDARQSETVDAASDDSDATQTLVRGTASPAMTAVPSAQPIRRAKQTLDLSGEVKAAAALPFGESTSRHLAPPPPPVETEPSFAPSTRPPSRSVTQTQSASLEAAPSDVLPFRSPPGPPPLGSTPILADVTPPSAPPSDLPTPAPPPPPPFRLLPDEPPPPPLARLLPDERPPSLDLLVAPDAPIAAFDAPVATPQAEPVPPLAPPPPRKLDVPPSTPGTSAEPLPLDAYPIERCARIAARRALRPPDQSAILQAESLSENTWEALHGHWLQQLEVAPQRRRKTLLSAYDSAYVAQLEAERGPITVEEHAQLAVAAERGDTARALQELGLPLEVLMRLRRVWIAKIAADQALGVRVRRAINAERDR</sequence>
<dbReference type="EMBL" id="CP012159">
    <property type="protein sequence ID" value="AKT36333.1"/>
    <property type="molecule type" value="Genomic_DNA"/>
</dbReference>
<reference evidence="3 4" key="1">
    <citation type="submission" date="2015-07" db="EMBL/GenBank/DDBJ databases">
        <title>Genome analysis of myxobacterium Chondromyces crocatus Cm c5 reveals a high potential for natural compound synthesis and the genetic basis for the loss of fruiting body formation.</title>
        <authorList>
            <person name="Zaburannyi N."/>
            <person name="Bunk B."/>
            <person name="Maier J."/>
            <person name="Overmann J."/>
            <person name="Mueller R."/>
        </authorList>
    </citation>
    <scope>NUCLEOTIDE SEQUENCE [LARGE SCALE GENOMIC DNA]</scope>
    <source>
        <strain evidence="3 4">Cm c5</strain>
    </source>
</reference>
<feature type="domain" description="DUF2169" evidence="2">
    <location>
        <begin position="25"/>
        <end position="301"/>
    </location>
</feature>
<evidence type="ECO:0000259" key="2">
    <source>
        <dbReference type="Pfam" id="PF09937"/>
    </source>
</evidence>
<feature type="region of interest" description="Disordered" evidence="1">
    <location>
        <begin position="396"/>
        <end position="509"/>
    </location>
</feature>